<keyword evidence="4" id="KW-1185">Reference proteome</keyword>
<organism evidence="4">
    <name type="scientific">Naegleria gruberi</name>
    <name type="common">Amoeba</name>
    <dbReference type="NCBI Taxonomy" id="5762"/>
    <lineage>
        <taxon>Eukaryota</taxon>
        <taxon>Discoba</taxon>
        <taxon>Heterolobosea</taxon>
        <taxon>Tetramitia</taxon>
        <taxon>Eutetramitia</taxon>
        <taxon>Vahlkampfiidae</taxon>
        <taxon>Naegleria</taxon>
    </lineage>
</organism>
<proteinExistence type="predicted"/>
<evidence type="ECO:0000259" key="2">
    <source>
        <dbReference type="Pfam" id="PF07859"/>
    </source>
</evidence>
<keyword evidence="1" id="KW-0378">Hydrolase</keyword>
<dbReference type="KEGG" id="ngr:NAEGRDRAFT_51648"/>
<dbReference type="EMBL" id="GG738891">
    <property type="protein sequence ID" value="EFC40586.1"/>
    <property type="molecule type" value="Genomic_DNA"/>
</dbReference>
<gene>
    <name evidence="3" type="ORF">NAEGRDRAFT_51648</name>
</gene>
<dbReference type="SUPFAM" id="SSF53474">
    <property type="entry name" value="alpha/beta-Hydrolases"/>
    <property type="match status" value="1"/>
</dbReference>
<evidence type="ECO:0000256" key="1">
    <source>
        <dbReference type="ARBA" id="ARBA00022801"/>
    </source>
</evidence>
<feature type="domain" description="Alpha/beta hydrolase fold-3" evidence="2">
    <location>
        <begin position="59"/>
        <end position="231"/>
    </location>
</feature>
<reference evidence="3 4" key="1">
    <citation type="journal article" date="2010" name="Cell">
        <title>The genome of Naegleria gruberi illuminates early eukaryotic versatility.</title>
        <authorList>
            <person name="Fritz-Laylin L.K."/>
            <person name="Prochnik S.E."/>
            <person name="Ginger M.L."/>
            <person name="Dacks J.B."/>
            <person name="Carpenter M.L."/>
            <person name="Field M.C."/>
            <person name="Kuo A."/>
            <person name="Paredez A."/>
            <person name="Chapman J."/>
            <person name="Pham J."/>
            <person name="Shu S."/>
            <person name="Neupane R."/>
            <person name="Cipriano M."/>
            <person name="Mancuso J."/>
            <person name="Tu H."/>
            <person name="Salamov A."/>
            <person name="Lindquist E."/>
            <person name="Shapiro H."/>
            <person name="Lucas S."/>
            <person name="Grigoriev I.V."/>
            <person name="Cande W.Z."/>
            <person name="Fulton C."/>
            <person name="Rokhsar D.S."/>
            <person name="Dawson S.C."/>
        </authorList>
    </citation>
    <scope>NUCLEOTIDE SEQUENCE [LARGE SCALE GENOMIC DNA]</scope>
    <source>
        <strain evidence="3 4">NEG-M</strain>
    </source>
</reference>
<dbReference type="OrthoDB" id="408631at2759"/>
<name>D2VRC9_NAEGR</name>
<dbReference type="Pfam" id="PF07859">
    <property type="entry name" value="Abhydrolase_3"/>
    <property type="match status" value="1"/>
</dbReference>
<dbReference type="InterPro" id="IPR013094">
    <property type="entry name" value="AB_hydrolase_3"/>
</dbReference>
<accession>D2VRC9</accession>
<sequence length="327" mass="37119">MDIKFEEVEKFRQQSRTLIPIMFAPMDNSLFGCADKIEKIEELRGSYWISLEKKQGAVMVFMHGGGFISGHPIGMDCQSIVYALKDFNKKNSTTQKCSHVLSVEYRLCDDPNNKDRMDRNLCTDNLNDQLEDCYEAFRWLIEEKGIKASNIVLAGYSAGATHAAMLVLKKLMNSENPEMWPIRSVAMCSASCDLSNRIVNSDEKKAGGVTIIHQGLRNLITKCVPQEEKDKYSLIGTMNEMEKQDSSFFSKVLSTKWIVNYSSDEELAASNLYLVDKLQMKAQELNLPDHQVVEIAEPNQMHCYLVGYSVLQVAKQSMSRFLENAFN</sequence>
<dbReference type="RefSeq" id="XP_002673330.1">
    <property type="nucleotide sequence ID" value="XM_002673284.1"/>
</dbReference>
<evidence type="ECO:0000313" key="3">
    <source>
        <dbReference type="EMBL" id="EFC40586.1"/>
    </source>
</evidence>
<dbReference type="Gene3D" id="3.40.50.1820">
    <property type="entry name" value="alpha/beta hydrolase"/>
    <property type="match status" value="1"/>
</dbReference>
<dbReference type="InParanoid" id="D2VRC9"/>
<dbReference type="VEuPathDB" id="AmoebaDB:NAEGRDRAFT_51648"/>
<dbReference type="GO" id="GO:0016787">
    <property type="term" value="F:hydrolase activity"/>
    <property type="evidence" value="ECO:0007669"/>
    <property type="project" value="UniProtKB-KW"/>
</dbReference>
<dbReference type="AlphaFoldDB" id="D2VRC9"/>
<dbReference type="GeneID" id="8854634"/>
<dbReference type="Proteomes" id="UP000006671">
    <property type="component" value="Unassembled WGS sequence"/>
</dbReference>
<dbReference type="PANTHER" id="PTHR48081:SF8">
    <property type="entry name" value="ALPHA_BETA HYDROLASE FOLD-3 DOMAIN-CONTAINING PROTEIN-RELATED"/>
    <property type="match status" value="1"/>
</dbReference>
<protein>
    <submittedName>
        <fullName evidence="3">Predicted protein</fullName>
    </submittedName>
</protein>
<evidence type="ECO:0000313" key="4">
    <source>
        <dbReference type="Proteomes" id="UP000006671"/>
    </source>
</evidence>
<dbReference type="InterPro" id="IPR050300">
    <property type="entry name" value="GDXG_lipolytic_enzyme"/>
</dbReference>
<dbReference type="InterPro" id="IPR029058">
    <property type="entry name" value="AB_hydrolase_fold"/>
</dbReference>
<dbReference type="PANTHER" id="PTHR48081">
    <property type="entry name" value="AB HYDROLASE SUPERFAMILY PROTEIN C4A8.06C"/>
    <property type="match status" value="1"/>
</dbReference>